<dbReference type="EMBL" id="FN667743">
    <property type="protein sequence ID" value="CBJ93003.1"/>
    <property type="molecule type" value="Genomic_DNA"/>
</dbReference>
<protein>
    <submittedName>
        <fullName evidence="7">Transposase</fullName>
    </submittedName>
</protein>
<dbReference type="GO" id="GO:0003677">
    <property type="term" value="F:DNA binding"/>
    <property type="evidence" value="ECO:0007669"/>
    <property type="project" value="UniProtKB-KW"/>
</dbReference>
<dbReference type="GeneID" id="24901797"/>
<keyword evidence="2" id="KW-0815">Transposition</keyword>
<keyword evidence="8" id="KW-1185">Reference proteome</keyword>
<organism evidence="7 8">
    <name type="scientific">Xenorhabdus nematophila (strain ATCC 19061 / DSM 3370 / CCUG 14189 / LMG 1036 / NCIMB 9965 / AN6)</name>
    <dbReference type="NCBI Taxonomy" id="406817"/>
    <lineage>
        <taxon>Bacteria</taxon>
        <taxon>Pseudomonadati</taxon>
        <taxon>Pseudomonadota</taxon>
        <taxon>Gammaproteobacteria</taxon>
        <taxon>Enterobacterales</taxon>
        <taxon>Morganellaceae</taxon>
        <taxon>Xenorhabdus</taxon>
    </lineage>
</organism>
<geneLocation type="plasmid" evidence="7 8">
    <name>XNC1_p</name>
</geneLocation>
<evidence type="ECO:0000259" key="6">
    <source>
        <dbReference type="Pfam" id="PF13700"/>
    </source>
</evidence>
<dbReference type="NCBIfam" id="NF033527">
    <property type="entry name" value="transpos_Tn3"/>
    <property type="match status" value="1"/>
</dbReference>
<evidence type="ECO:0000259" key="5">
    <source>
        <dbReference type="Pfam" id="PF01526"/>
    </source>
</evidence>
<dbReference type="Pfam" id="PF13700">
    <property type="entry name" value="DUF4158"/>
    <property type="match status" value="1"/>
</dbReference>
<reference evidence="7 8" key="1">
    <citation type="journal article" date="2011" name="PLoS ONE">
        <title>The entomopathogenic bacterial endosymbionts xenorhabdus and photorhabdus: convergent lifestyles from divergent genomes.</title>
        <authorList>
            <person name="Chaston J.M."/>
            <person name="Suen G."/>
            <person name="Tucker S.L."/>
            <person name="Andersen A.W."/>
            <person name="Bhasin A."/>
            <person name="Bode E."/>
            <person name="Bode H.B."/>
            <person name="Brachmann A.O."/>
            <person name="Cowles C.E."/>
            <person name="Cowles K.N."/>
            <person name="Darby C."/>
            <person name="de Leon L."/>
            <person name="Drace K."/>
            <person name="Du Z."/>
            <person name="Givaudan A."/>
            <person name="Herbert Tran E.E."/>
            <person name="Jewell K.A."/>
            <person name="Knack J.J."/>
            <person name="Krasomil-Osterfeld K.C."/>
            <person name="Kukor R."/>
            <person name="Lanois A."/>
            <person name="Latreille P."/>
            <person name="Leimgruber N.K."/>
            <person name="Lipke C.M."/>
            <person name="Liu R."/>
            <person name="Lu X."/>
            <person name="Martens E.C."/>
            <person name="Marri P.R."/>
            <person name="Medigue C."/>
            <person name="Menard M.L."/>
            <person name="Miller N.M."/>
            <person name="Morales-Soto N."/>
            <person name="Norton S."/>
            <person name="Ogier J.C."/>
            <person name="Orchard S.S."/>
            <person name="Park D."/>
            <person name="Park Y."/>
            <person name="Qurollo B.A."/>
            <person name="Sugar D.R."/>
            <person name="Richards G.R."/>
            <person name="Rouy Z."/>
            <person name="Slominski B."/>
            <person name="Slominski K."/>
            <person name="Snyder H."/>
            <person name="Tjaden B.C."/>
            <person name="van der Hoeven R."/>
            <person name="Welch R.D."/>
            <person name="Wheeler C."/>
            <person name="Xiang B."/>
            <person name="Barbazuk B."/>
            <person name="Gaudriault S."/>
            <person name="Goodner B."/>
            <person name="Slater S.C."/>
            <person name="Forst S."/>
            <person name="Goldman B.S."/>
            <person name="Goodrich-Blair H."/>
        </authorList>
    </citation>
    <scope>NUCLEOTIDE SEQUENCE [LARGE SCALE GENOMIC DNA]</scope>
    <source>
        <strain evidence="8">ATCC 19061 / DSM 3370 / CCUG 14189 / LMG 1036 / NCIMB 9965 / AN6</strain>
    </source>
</reference>
<evidence type="ECO:0000256" key="1">
    <source>
        <dbReference type="ARBA" id="ARBA00009402"/>
    </source>
</evidence>
<dbReference type="InterPro" id="IPR025296">
    <property type="entry name" value="DUF4158"/>
</dbReference>
<dbReference type="RefSeq" id="WP_013141646.1">
    <property type="nucleotide sequence ID" value="NC_014170.1"/>
</dbReference>
<evidence type="ECO:0000256" key="2">
    <source>
        <dbReference type="ARBA" id="ARBA00022578"/>
    </source>
</evidence>
<name>D3VM51_XENNA</name>
<proteinExistence type="inferred from homology"/>
<gene>
    <name evidence="7" type="ORF">XNC1_p0135</name>
</gene>
<dbReference type="GO" id="GO:0006313">
    <property type="term" value="P:DNA transposition"/>
    <property type="evidence" value="ECO:0007669"/>
    <property type="project" value="InterPro"/>
</dbReference>
<keyword evidence="3" id="KW-0238">DNA-binding</keyword>
<dbReference type="Proteomes" id="UP000008075">
    <property type="component" value="Plasmid XNC1_p"/>
</dbReference>
<dbReference type="InterPro" id="IPR047653">
    <property type="entry name" value="Tn3-like_transpos"/>
</dbReference>
<evidence type="ECO:0000313" key="8">
    <source>
        <dbReference type="Proteomes" id="UP000008075"/>
    </source>
</evidence>
<dbReference type="HOGENOM" id="CLU_009098_0_0_6"/>
<comment type="similarity">
    <text evidence="1">Belongs to the transposase 7 family.</text>
</comment>
<dbReference type="AlphaFoldDB" id="D3VM51"/>
<feature type="domain" description="DUF4158" evidence="6">
    <location>
        <begin position="15"/>
        <end position="178"/>
    </location>
</feature>
<evidence type="ECO:0000256" key="4">
    <source>
        <dbReference type="ARBA" id="ARBA00023172"/>
    </source>
</evidence>
<keyword evidence="7" id="KW-0614">Plasmid</keyword>
<dbReference type="eggNOG" id="COG4644">
    <property type="taxonomic scope" value="Bacteria"/>
</dbReference>
<dbReference type="InterPro" id="IPR002513">
    <property type="entry name" value="Tn3_Tnp_DDE_dom"/>
</dbReference>
<evidence type="ECO:0000313" key="7">
    <source>
        <dbReference type="EMBL" id="CBJ93003.1"/>
    </source>
</evidence>
<dbReference type="KEGG" id="xne:XNC1_p0135"/>
<evidence type="ECO:0000256" key="3">
    <source>
        <dbReference type="ARBA" id="ARBA00023125"/>
    </source>
</evidence>
<keyword evidence="4" id="KW-0233">DNA recombination</keyword>
<sequence length="1013" mass="117207">MTTDCTKKNEKRLHILSPCEVKELYERPVFNQADREDYFSLDPHTANIVSALNKPETRIYFILLMGYFRAKPVIPKFNLDEVAEDAEYIHKTYFPDENPEWITLSKSTRSKLVNKALDILNFQRFTEAHYSALITRLKDVATICTDPRYIFDEILAFLGQKRIALPGYTRLQEMITEALMAEQQRIEATLSQQMSKETADRLKQILSTNGLLNRLSAYKGSARDFSPSKLDRELETHRAIKGIYPELKSLIGSLELSQGNIIHYASIIKQTSVYKVRRYPHWQGLLYLTCYLYFRYRETNDKLVTAFCYLTRKYHEAAKAFAKQKIADELELIREKLKYVGNILHYFVDESVSNVVEFGEIRQQAFGLIPKEGIHAISQHLGKRDFDLAGYEWEYIDKQSRKIANSLRKLFIAIDIECEADQKILSAQITLSKQELTEKRKIITVHQEGIKKSDNRYLWINGEVHTKRFEFYLYRMISRQLDRGKAYVTESEKNKRLEDDLIPIKDWENDRLNLIQKTGLQRLSSPITQTLDEFEKRLERRMDQVAASISGDTNEFVKLQPRSSQLAWMLANRRWRDDVDNPIYSQIRHMGIIEIMNYVNRKTGFLEVFKGITTRKRCTKAEEDDLIACIFGNGTNYGLHRIAAISDRSIGVLRGVNDAFVRPETISAANDLISNGTARLPVFRHYTLNGSSPFGSINGQKYACRINTFKARFSAKYFRKGKGVSAMTRVSNHVPIKTTVISPNEYEGHYAFDLLYNNSSDIQPKSLATDTHGINNVNFAILDLFGYQFSPRYARFKQAFAEQFEVNSGTNVEIRLKKPINRKLIGQEWENIQHIICSLSRKATQQSTVIKKLSNDKRNNRTLLALHEYDRLIKCLYLLEYIDNKTLRQFVQQALNRGEAYHQLRRAIASVNGNQFRGGSDYQIEQWNDCARLIANCIIYYNSALLSALIEKCQDEDNQKAVNQIAGFSPVAWRHIQLSGNYVFGNRDGLLNLYNMLERVDPLVNIETEELAA</sequence>
<dbReference type="GO" id="GO:0004803">
    <property type="term" value="F:transposase activity"/>
    <property type="evidence" value="ECO:0007669"/>
    <property type="project" value="InterPro"/>
</dbReference>
<feature type="domain" description="Tn3 transposase DDE" evidence="5">
    <location>
        <begin position="594"/>
        <end position="982"/>
    </location>
</feature>
<dbReference type="Pfam" id="PF01526">
    <property type="entry name" value="DDE_Tnp_Tn3"/>
    <property type="match status" value="1"/>
</dbReference>
<accession>D3VM51</accession>